<dbReference type="SUPFAM" id="SSF103473">
    <property type="entry name" value="MFS general substrate transporter"/>
    <property type="match status" value="2"/>
</dbReference>
<comment type="caution">
    <text evidence="8">The sequence shown here is derived from an EMBL/GenBank/DDBJ whole genome shotgun (WGS) entry which is preliminary data.</text>
</comment>
<feature type="transmembrane region" description="Helical" evidence="7">
    <location>
        <begin position="83"/>
        <end position="104"/>
    </location>
</feature>
<feature type="region of interest" description="Disordered" evidence="6">
    <location>
        <begin position="445"/>
        <end position="465"/>
    </location>
</feature>
<evidence type="ECO:0000256" key="5">
    <source>
        <dbReference type="ARBA" id="ARBA00023136"/>
    </source>
</evidence>
<accession>A0A8H6WNP9</accession>
<feature type="transmembrane region" description="Helical" evidence="7">
    <location>
        <begin position="670"/>
        <end position="692"/>
    </location>
</feature>
<evidence type="ECO:0008006" key="10">
    <source>
        <dbReference type="Google" id="ProtNLM"/>
    </source>
</evidence>
<evidence type="ECO:0000256" key="4">
    <source>
        <dbReference type="ARBA" id="ARBA00022989"/>
    </source>
</evidence>
<evidence type="ECO:0000256" key="3">
    <source>
        <dbReference type="ARBA" id="ARBA00022692"/>
    </source>
</evidence>
<feature type="transmembrane region" description="Helical" evidence="7">
    <location>
        <begin position="745"/>
        <end position="764"/>
    </location>
</feature>
<dbReference type="PANTHER" id="PTHR23504">
    <property type="entry name" value="MAJOR FACILITATOR SUPERFAMILY DOMAIN-CONTAINING PROTEIN 10"/>
    <property type="match status" value="1"/>
</dbReference>
<evidence type="ECO:0000256" key="2">
    <source>
        <dbReference type="ARBA" id="ARBA00022448"/>
    </source>
</evidence>
<dbReference type="Proteomes" id="UP000613580">
    <property type="component" value="Unassembled WGS sequence"/>
</dbReference>
<feature type="region of interest" description="Disordered" evidence="6">
    <location>
        <begin position="1"/>
        <end position="22"/>
    </location>
</feature>
<dbReference type="GO" id="GO:0016020">
    <property type="term" value="C:membrane"/>
    <property type="evidence" value="ECO:0007669"/>
    <property type="project" value="UniProtKB-SubCell"/>
</dbReference>
<dbReference type="InterPro" id="IPR036259">
    <property type="entry name" value="MFS_trans_sf"/>
</dbReference>
<gene>
    <name evidence="8" type="ORF">HMN09_00232900</name>
</gene>
<dbReference type="Pfam" id="PF07690">
    <property type="entry name" value="MFS_1"/>
    <property type="match status" value="1"/>
</dbReference>
<evidence type="ECO:0000313" key="9">
    <source>
        <dbReference type="Proteomes" id="UP000613580"/>
    </source>
</evidence>
<reference evidence="8" key="1">
    <citation type="submission" date="2020-05" db="EMBL/GenBank/DDBJ databases">
        <title>Mycena genomes resolve the evolution of fungal bioluminescence.</title>
        <authorList>
            <person name="Tsai I.J."/>
        </authorList>
    </citation>
    <scope>NUCLEOTIDE SEQUENCE</scope>
    <source>
        <strain evidence="8">110903Hualien_Pintung</strain>
    </source>
</reference>
<feature type="transmembrane region" description="Helical" evidence="7">
    <location>
        <begin position="116"/>
        <end position="134"/>
    </location>
</feature>
<evidence type="ECO:0000256" key="6">
    <source>
        <dbReference type="SAM" id="MobiDB-lite"/>
    </source>
</evidence>
<feature type="transmembrane region" description="Helical" evidence="7">
    <location>
        <begin position="47"/>
        <end position="71"/>
    </location>
</feature>
<sequence>MADDPAPRTPRPTTASTPSAMQVQTPTLPGMAPVEAFATPLPVLSMVVLAIALLGEFLTAGVATPFILFMVKGFGTLDNEPEIAFWTGILVSTFFLTQFLTAILWANIADAYGRRFALVVSLLGSGITCTIFGACTTLNAALAVRLMQGVFGGAVGVARGAISAITDESNAGRAYAILSFAWGLGGVAGAVVGGSCPCFLFVPPVWPKVFAGSIFERYPYLLPCAVAGSVTLLGSALGCLLGPDGGPRQSVQNIGEKVIVETAISPAETTNSSTVVDSLVPTAPVRIERTRTFSSTRPTLPGYGSVNQRGRLASGFNTRRGSIGSSISAFRRPRPPTTDAESSNRDSRRASFAHRLVIANENNTTNMAELWVAAAINSDGGTDNEGVFAFDGDWDEEAVDSRFDDNATETDSLLFGSNAVRGRRISRSTNQSIVASSPLRPLSFRRPSNIGTIMRPPRLPSSPLSVSITAGLRRPSFMQPLEGTPTSRRFSGVPNIFNNAGVGAPPAMLESPFVAPESSTLAPSDSLQPIIETRRLSIHETPTWHSYADSGSAQAEDESVASKLPIMIIAQYGMLALHATTHDQVFLSYLVSDYEAGGLELKAGDYAQLIAVMCFAQLVYQFVMYPNIGPPYGPCSHLTMFRLGSALFIPAYLCVTLLRPLVTPGDANPLLMLALGTATAVRFCGSCFAYTAVSILLNYMTPPSAIGLANGLAQSIVSLARCFGPVLGGWLWSASTENDSSGFPIGFLACAGVCAAAILQSFMIR</sequence>
<feature type="transmembrane region" description="Helical" evidence="7">
    <location>
        <begin position="609"/>
        <end position="628"/>
    </location>
</feature>
<feature type="transmembrane region" description="Helical" evidence="7">
    <location>
        <begin position="712"/>
        <end position="733"/>
    </location>
</feature>
<comment type="subcellular location">
    <subcellularLocation>
        <location evidence="1">Membrane</location>
        <topology evidence="1">Multi-pass membrane protein</topology>
    </subcellularLocation>
</comment>
<evidence type="ECO:0000256" key="7">
    <source>
        <dbReference type="SAM" id="Phobius"/>
    </source>
</evidence>
<evidence type="ECO:0000256" key="1">
    <source>
        <dbReference type="ARBA" id="ARBA00004141"/>
    </source>
</evidence>
<feature type="region of interest" description="Disordered" evidence="6">
    <location>
        <begin position="314"/>
        <end position="349"/>
    </location>
</feature>
<keyword evidence="4 7" id="KW-1133">Transmembrane helix</keyword>
<dbReference type="Gene3D" id="1.20.1250.20">
    <property type="entry name" value="MFS general substrate transporter like domains"/>
    <property type="match status" value="2"/>
</dbReference>
<keyword evidence="2" id="KW-0813">Transport</keyword>
<feature type="transmembrane region" description="Helical" evidence="7">
    <location>
        <begin position="640"/>
        <end position="658"/>
    </location>
</feature>
<dbReference type="PRINTS" id="PR01035">
    <property type="entry name" value="TCRTETA"/>
</dbReference>
<dbReference type="OrthoDB" id="10262656at2759"/>
<organism evidence="8 9">
    <name type="scientific">Mycena chlorophos</name>
    <name type="common">Agaric fungus</name>
    <name type="synonym">Agaricus chlorophos</name>
    <dbReference type="NCBI Taxonomy" id="658473"/>
    <lineage>
        <taxon>Eukaryota</taxon>
        <taxon>Fungi</taxon>
        <taxon>Dikarya</taxon>
        <taxon>Basidiomycota</taxon>
        <taxon>Agaricomycotina</taxon>
        <taxon>Agaricomycetes</taxon>
        <taxon>Agaricomycetidae</taxon>
        <taxon>Agaricales</taxon>
        <taxon>Marasmiineae</taxon>
        <taxon>Mycenaceae</taxon>
        <taxon>Mycena</taxon>
    </lineage>
</organism>
<keyword evidence="5 7" id="KW-0472">Membrane</keyword>
<feature type="compositionally biased region" description="Polar residues" evidence="6">
    <location>
        <begin position="315"/>
        <end position="328"/>
    </location>
</feature>
<dbReference type="GO" id="GO:0022857">
    <property type="term" value="F:transmembrane transporter activity"/>
    <property type="evidence" value="ECO:0007669"/>
    <property type="project" value="InterPro"/>
</dbReference>
<dbReference type="PANTHER" id="PTHR23504:SF17">
    <property type="entry name" value="MAJOR FACILITATOR SUPERFAMILY (MFS) PROFILE DOMAIN-CONTAINING PROTEIN"/>
    <property type="match status" value="1"/>
</dbReference>
<dbReference type="AlphaFoldDB" id="A0A8H6WNP9"/>
<dbReference type="EMBL" id="JACAZE010000003">
    <property type="protein sequence ID" value="KAF7318969.1"/>
    <property type="molecule type" value="Genomic_DNA"/>
</dbReference>
<dbReference type="InterPro" id="IPR001958">
    <property type="entry name" value="Tet-R_TetA/multi-R_MdtG-like"/>
</dbReference>
<protein>
    <recommendedName>
        <fullName evidence="10">Major facilitator superfamily MFS-1</fullName>
    </recommendedName>
</protein>
<feature type="compositionally biased region" description="Low complexity" evidence="6">
    <location>
        <begin position="11"/>
        <end position="20"/>
    </location>
</feature>
<proteinExistence type="predicted"/>
<dbReference type="InterPro" id="IPR011701">
    <property type="entry name" value="MFS"/>
</dbReference>
<keyword evidence="3 7" id="KW-0812">Transmembrane</keyword>
<name>A0A8H6WNP9_MYCCL</name>
<evidence type="ECO:0000313" key="8">
    <source>
        <dbReference type="EMBL" id="KAF7318969.1"/>
    </source>
</evidence>
<keyword evidence="9" id="KW-1185">Reference proteome</keyword>